<evidence type="ECO:0000256" key="2">
    <source>
        <dbReference type="ARBA" id="ARBA00022475"/>
    </source>
</evidence>
<dbReference type="PANTHER" id="PTHR30213:SF0">
    <property type="entry name" value="UPF0761 MEMBRANE PROTEIN YIHY"/>
    <property type="match status" value="1"/>
</dbReference>
<keyword evidence="4" id="KW-1133">Transmembrane helix</keyword>
<evidence type="ECO:0000256" key="1">
    <source>
        <dbReference type="ARBA" id="ARBA00004651"/>
    </source>
</evidence>
<dbReference type="OrthoDB" id="9808671at2"/>
<evidence type="ECO:0000313" key="6">
    <source>
        <dbReference type="EMBL" id="BBL03984.1"/>
    </source>
</evidence>
<dbReference type="Proteomes" id="UP000318946">
    <property type="component" value="Chromosome"/>
</dbReference>
<organism evidence="6 7">
    <name type="scientific">Alistipes communis</name>
    <dbReference type="NCBI Taxonomy" id="2585118"/>
    <lineage>
        <taxon>Bacteria</taxon>
        <taxon>Pseudomonadati</taxon>
        <taxon>Bacteroidota</taxon>
        <taxon>Bacteroidia</taxon>
        <taxon>Bacteroidales</taxon>
        <taxon>Rikenellaceae</taxon>
        <taxon>Alistipes</taxon>
    </lineage>
</organism>
<accession>A0A4Y1XIX2</accession>
<keyword evidence="3" id="KW-0812">Transmembrane</keyword>
<dbReference type="AlphaFoldDB" id="A0A4Y1XIX2"/>
<dbReference type="NCBIfam" id="TIGR00765">
    <property type="entry name" value="yihY_not_rbn"/>
    <property type="match status" value="1"/>
</dbReference>
<dbReference type="EMBL" id="AP019735">
    <property type="protein sequence ID" value="BBL03984.1"/>
    <property type="molecule type" value="Genomic_DNA"/>
</dbReference>
<evidence type="ECO:0000256" key="5">
    <source>
        <dbReference type="ARBA" id="ARBA00023136"/>
    </source>
</evidence>
<dbReference type="KEGG" id="acou:A5CBH24_12970"/>
<keyword evidence="2" id="KW-1003">Cell membrane</keyword>
<dbReference type="Pfam" id="PF03631">
    <property type="entry name" value="Virul_fac_BrkB"/>
    <property type="match status" value="1"/>
</dbReference>
<evidence type="ECO:0000256" key="3">
    <source>
        <dbReference type="ARBA" id="ARBA00022692"/>
    </source>
</evidence>
<dbReference type="GeneID" id="78342017"/>
<dbReference type="PANTHER" id="PTHR30213">
    <property type="entry name" value="INNER MEMBRANE PROTEIN YHJD"/>
    <property type="match status" value="1"/>
</dbReference>
<accession>A0A4Y1WU50</accession>
<dbReference type="InterPro" id="IPR036388">
    <property type="entry name" value="WH-like_DNA-bd_sf"/>
</dbReference>
<dbReference type="Gene3D" id="1.10.10.10">
    <property type="entry name" value="Winged helix-like DNA-binding domain superfamily/Winged helix DNA-binding domain"/>
    <property type="match status" value="1"/>
</dbReference>
<dbReference type="InterPro" id="IPR017039">
    <property type="entry name" value="Virul_fac_BrkB"/>
</dbReference>
<evidence type="ECO:0000313" key="7">
    <source>
        <dbReference type="Proteomes" id="UP000318946"/>
    </source>
</evidence>
<evidence type="ECO:0000256" key="4">
    <source>
        <dbReference type="ARBA" id="ARBA00022989"/>
    </source>
</evidence>
<keyword evidence="7" id="KW-1185">Reference proteome</keyword>
<sequence length="435" mass="48956">MAFFKNLWTFLTETIFLKDERNYRNGLIRWGVRQYKLLFYTARGLDEHDTLVRSAALTFYTLMSIVPIAALVFAVVKGFGLADGLMQNLYSLFPHNREVVDYLITFADKALAAAQGGVVAFVGIVMLFWAVVRVFGSVEEAFNNIWEVKVSRSFTRQFTDYIAVVVITPILWVVGSTAGRYAGHLLGIDSFGALYTLLSGAVSLLVIWAMFSFIYVVVPNTRVRLGSAVMAGIVAGTLFLAFQWGYVWLQRYMTSYNAIYGSFAALPLFLIWVQWSWQILLFGGELAFAYQNISRFAEERESLRISYDHRRQVTLAVMLHVARIFRDGHGPVSAVEIHTALRLPTRIVNDVLFSLVTARLLVAVRSESDDRETLFSPAVDIHALTLYDVLEQVESHGDSALDFRDSPEMKVVGELLADIRAAARRSQANVLLIDI</sequence>
<proteinExistence type="predicted"/>
<comment type="subcellular location">
    <subcellularLocation>
        <location evidence="1">Cell membrane</location>
        <topology evidence="1">Multi-pass membrane protein</topology>
    </subcellularLocation>
</comment>
<gene>
    <name evidence="6" type="ORF">A5CBH24_12970</name>
</gene>
<dbReference type="GO" id="GO:0005886">
    <property type="term" value="C:plasma membrane"/>
    <property type="evidence" value="ECO:0007669"/>
    <property type="project" value="UniProtKB-SubCell"/>
</dbReference>
<name>A0A4Y1XIX2_9BACT</name>
<dbReference type="RefSeq" id="WP_019130571.1">
    <property type="nucleotide sequence ID" value="NZ_AP019735.1"/>
</dbReference>
<reference evidence="7" key="1">
    <citation type="submission" date="2019-06" db="EMBL/GenBank/DDBJ databases">
        <title>Alistipes onderdonkii subsp. vulgaris subsp. nov., Alistipes dispar sp. nov. and Alistipes communis sp. nov., isolated from human faeces, and creation of Alistipes onderdonkii subsp. onderdonkii subsp. nov.</title>
        <authorList>
            <person name="Sakamoto M."/>
            <person name="Ikeyama N."/>
            <person name="Ogata Y."/>
            <person name="Suda W."/>
            <person name="Iino T."/>
            <person name="Hattori M."/>
            <person name="Ohkuma M."/>
        </authorList>
    </citation>
    <scope>NUCLEOTIDE SEQUENCE [LARGE SCALE GENOMIC DNA]</scope>
    <source>
        <strain evidence="7">5CBH24</strain>
    </source>
</reference>
<keyword evidence="5" id="KW-0472">Membrane</keyword>
<protein>
    <submittedName>
        <fullName evidence="6">Uncharacterized protein</fullName>
    </submittedName>
</protein>